<accession>A0A5C2SNX3</accession>
<sequence length="209" mass="23060">MPTTEPAGRAMEPLRRCDVFIPRSTLFFVPRPIPPRSHGRTACLGGPYIHQSAGRGYNLPPIHPPLSLVSLCPASPSLRGRSSVVQTTHLYLATSQPYPPSRQLAWTPTRPRDYLAHRSDLCPPTTMLAASSVPTTTSSLQQQHVGESDPFVLYARSLHDYTLRLWTESRRIAEEKARIKAAAAAANGRNLVEPPPQTPKRTVDEKVKA</sequence>
<feature type="region of interest" description="Disordered" evidence="1">
    <location>
        <begin position="183"/>
        <end position="209"/>
    </location>
</feature>
<reference evidence="2" key="1">
    <citation type="journal article" date="2018" name="Genome Biol. Evol.">
        <title>Genomics and development of Lentinus tigrinus, a white-rot wood-decaying mushroom with dimorphic fruiting bodies.</title>
        <authorList>
            <person name="Wu B."/>
            <person name="Xu Z."/>
            <person name="Knudson A."/>
            <person name="Carlson A."/>
            <person name="Chen N."/>
            <person name="Kovaka S."/>
            <person name="LaButti K."/>
            <person name="Lipzen A."/>
            <person name="Pennachio C."/>
            <person name="Riley R."/>
            <person name="Schakwitz W."/>
            <person name="Umezawa K."/>
            <person name="Ohm R.A."/>
            <person name="Grigoriev I.V."/>
            <person name="Nagy L.G."/>
            <person name="Gibbons J."/>
            <person name="Hibbett D."/>
        </authorList>
    </citation>
    <scope>NUCLEOTIDE SEQUENCE [LARGE SCALE GENOMIC DNA]</scope>
    <source>
        <strain evidence="2">ALCF2SS1-6</strain>
    </source>
</reference>
<gene>
    <name evidence="2" type="ORF">L227DRAFT_650127</name>
</gene>
<keyword evidence="3" id="KW-1185">Reference proteome</keyword>
<dbReference type="AlphaFoldDB" id="A0A5C2SNX3"/>
<evidence type="ECO:0000313" key="3">
    <source>
        <dbReference type="Proteomes" id="UP000313359"/>
    </source>
</evidence>
<protein>
    <submittedName>
        <fullName evidence="2">Uncharacterized protein</fullName>
    </submittedName>
</protein>
<organism evidence="2 3">
    <name type="scientific">Lentinus tigrinus ALCF2SS1-6</name>
    <dbReference type="NCBI Taxonomy" id="1328759"/>
    <lineage>
        <taxon>Eukaryota</taxon>
        <taxon>Fungi</taxon>
        <taxon>Dikarya</taxon>
        <taxon>Basidiomycota</taxon>
        <taxon>Agaricomycotina</taxon>
        <taxon>Agaricomycetes</taxon>
        <taxon>Polyporales</taxon>
        <taxon>Polyporaceae</taxon>
        <taxon>Lentinus</taxon>
    </lineage>
</organism>
<name>A0A5C2SNX3_9APHY</name>
<dbReference type="OrthoDB" id="3200519at2759"/>
<evidence type="ECO:0000313" key="2">
    <source>
        <dbReference type="EMBL" id="RPD64994.1"/>
    </source>
</evidence>
<evidence type="ECO:0000256" key="1">
    <source>
        <dbReference type="SAM" id="MobiDB-lite"/>
    </source>
</evidence>
<proteinExistence type="predicted"/>
<dbReference type="Proteomes" id="UP000313359">
    <property type="component" value="Unassembled WGS sequence"/>
</dbReference>
<dbReference type="EMBL" id="ML122253">
    <property type="protein sequence ID" value="RPD64994.1"/>
    <property type="molecule type" value="Genomic_DNA"/>
</dbReference>